<evidence type="ECO:0000313" key="2">
    <source>
        <dbReference type="EMBL" id="ETN70937.1"/>
    </source>
</evidence>
<evidence type="ECO:0000256" key="1">
    <source>
        <dbReference type="SAM" id="Phobius"/>
    </source>
</evidence>
<dbReference type="AlphaFoldDB" id="W2SQG8"/>
<keyword evidence="1" id="KW-0472">Membrane</keyword>
<keyword evidence="1" id="KW-0812">Transmembrane</keyword>
<dbReference type="EMBL" id="KI668874">
    <property type="protein sequence ID" value="ETN70937.1"/>
    <property type="molecule type" value="Genomic_DNA"/>
</dbReference>
<proteinExistence type="predicted"/>
<keyword evidence="1" id="KW-1133">Transmembrane helix</keyword>
<sequence>MMRAKKIKYDVIGLIETRRPHPLNAVYETGEELFSGTCESRGVGGVGFLVNTSIAKDIHSFEQLTARIGHLRMRRCGQISDRPWELVIPEAFLSRLESPGGGYHNEIDHIIVSKRFCLTDVVVVSKIYAGSDHRLLRGRFSFTRKEEKVVKFREQNLRATINWDLFAMLADFWEDSVIDKIDKEYDRLVEHLHDFTNKAEFQNYQKTLNVDKLIFIQFPLHYYSIINRKKVLILMAATWIVLGYISFTLEKDPLGISEALPFP</sequence>
<evidence type="ECO:0000313" key="3">
    <source>
        <dbReference type="Proteomes" id="UP000053676"/>
    </source>
</evidence>
<protein>
    <submittedName>
        <fullName evidence="2">Uncharacterized protein</fullName>
    </submittedName>
</protein>
<dbReference type="Proteomes" id="UP000053676">
    <property type="component" value="Unassembled WGS sequence"/>
</dbReference>
<organism evidence="2 3">
    <name type="scientific">Necator americanus</name>
    <name type="common">Human hookworm</name>
    <dbReference type="NCBI Taxonomy" id="51031"/>
    <lineage>
        <taxon>Eukaryota</taxon>
        <taxon>Metazoa</taxon>
        <taxon>Ecdysozoa</taxon>
        <taxon>Nematoda</taxon>
        <taxon>Chromadorea</taxon>
        <taxon>Rhabditida</taxon>
        <taxon>Rhabditina</taxon>
        <taxon>Rhabditomorpha</taxon>
        <taxon>Strongyloidea</taxon>
        <taxon>Ancylostomatidae</taxon>
        <taxon>Bunostominae</taxon>
        <taxon>Necator</taxon>
    </lineage>
</organism>
<reference evidence="3" key="1">
    <citation type="journal article" date="2014" name="Nat. Genet.">
        <title>Genome of the human hookworm Necator americanus.</title>
        <authorList>
            <person name="Tang Y.T."/>
            <person name="Gao X."/>
            <person name="Rosa B.A."/>
            <person name="Abubucker S."/>
            <person name="Hallsworth-Pepin K."/>
            <person name="Martin J."/>
            <person name="Tyagi R."/>
            <person name="Heizer E."/>
            <person name="Zhang X."/>
            <person name="Bhonagiri-Palsikar V."/>
            <person name="Minx P."/>
            <person name="Warren W.C."/>
            <person name="Wang Q."/>
            <person name="Zhan B."/>
            <person name="Hotez P.J."/>
            <person name="Sternberg P.W."/>
            <person name="Dougall A."/>
            <person name="Gaze S.T."/>
            <person name="Mulvenna J."/>
            <person name="Sotillo J."/>
            <person name="Ranganathan S."/>
            <person name="Rabelo E.M."/>
            <person name="Wilson R.K."/>
            <person name="Felgner P.L."/>
            <person name="Bethony J."/>
            <person name="Hawdon J.M."/>
            <person name="Gasser R.B."/>
            <person name="Loukas A."/>
            <person name="Mitreva M."/>
        </authorList>
    </citation>
    <scope>NUCLEOTIDE SEQUENCE [LARGE SCALE GENOMIC DNA]</scope>
</reference>
<accession>W2SQG8</accession>
<name>W2SQG8_NECAM</name>
<dbReference type="OrthoDB" id="5842760at2759"/>
<gene>
    <name evidence="2" type="ORF">NECAME_14451</name>
</gene>
<keyword evidence="3" id="KW-1185">Reference proteome</keyword>
<dbReference type="KEGG" id="nai:NECAME_14451"/>
<feature type="transmembrane region" description="Helical" evidence="1">
    <location>
        <begin position="231"/>
        <end position="249"/>
    </location>
</feature>